<keyword evidence="4 8" id="KW-1133">Transmembrane helix</keyword>
<accession>A0AA38IRY4</accession>
<dbReference type="GO" id="GO:0005886">
    <property type="term" value="C:plasma membrane"/>
    <property type="evidence" value="ECO:0007669"/>
    <property type="project" value="UniProtKB-SubCell"/>
</dbReference>
<organism evidence="9 10">
    <name type="scientific">Zophobas morio</name>
    <dbReference type="NCBI Taxonomy" id="2755281"/>
    <lineage>
        <taxon>Eukaryota</taxon>
        <taxon>Metazoa</taxon>
        <taxon>Ecdysozoa</taxon>
        <taxon>Arthropoda</taxon>
        <taxon>Hexapoda</taxon>
        <taxon>Insecta</taxon>
        <taxon>Pterygota</taxon>
        <taxon>Neoptera</taxon>
        <taxon>Endopterygota</taxon>
        <taxon>Coleoptera</taxon>
        <taxon>Polyphaga</taxon>
        <taxon>Cucujiformia</taxon>
        <taxon>Tenebrionidae</taxon>
        <taxon>Zophobas</taxon>
    </lineage>
</organism>
<keyword evidence="6" id="KW-0675">Receptor</keyword>
<feature type="transmembrane region" description="Helical" evidence="8">
    <location>
        <begin position="172"/>
        <end position="194"/>
    </location>
</feature>
<keyword evidence="7" id="KW-0325">Glycoprotein</keyword>
<dbReference type="Proteomes" id="UP001168821">
    <property type="component" value="Unassembled WGS sequence"/>
</dbReference>
<dbReference type="PANTHER" id="PTHR42643">
    <property type="entry name" value="IONOTROPIC RECEPTOR 20A-RELATED"/>
    <property type="match status" value="1"/>
</dbReference>
<dbReference type="PANTHER" id="PTHR42643:SF32">
    <property type="entry name" value="IONOTROPIC RECEPTOR 31A, ISOFORM C-RELATED"/>
    <property type="match status" value="1"/>
</dbReference>
<dbReference type="InterPro" id="IPR052192">
    <property type="entry name" value="Insect_Ionotropic_Sensory_Rcpt"/>
</dbReference>
<keyword evidence="5 8" id="KW-0472">Membrane</keyword>
<dbReference type="AlphaFoldDB" id="A0AA38IRY4"/>
<proteinExistence type="predicted"/>
<protein>
    <submittedName>
        <fullName evidence="9">Uncharacterized protein</fullName>
    </submittedName>
</protein>
<keyword evidence="3 8" id="KW-0812">Transmembrane</keyword>
<evidence type="ECO:0000313" key="9">
    <source>
        <dbReference type="EMBL" id="KAJ3663103.1"/>
    </source>
</evidence>
<sequence length="199" mass="22572">MVSLLLSEEVDTTHTIEELTRSNYLVAMDNHSYTLKWMTSPKTTDIQNLYHTKIINNNKSLNIYSSRDGFKKVGCGGFAYHTDVFTAYSIIGKYFAQEQICHLSQMQMIPPVMTGLVTKKSSQFSELFRISLLKLNEDGLVNKLLNSWKVIRPECYASTEFIPLGMEQSLPALIFLLVGILTSFLILGVEVVLFEKKSD</sequence>
<evidence type="ECO:0000313" key="10">
    <source>
        <dbReference type="Proteomes" id="UP001168821"/>
    </source>
</evidence>
<evidence type="ECO:0000256" key="7">
    <source>
        <dbReference type="ARBA" id="ARBA00023180"/>
    </source>
</evidence>
<keyword evidence="10" id="KW-1185">Reference proteome</keyword>
<evidence type="ECO:0000256" key="4">
    <source>
        <dbReference type="ARBA" id="ARBA00022989"/>
    </source>
</evidence>
<comment type="caution">
    <text evidence="9">The sequence shown here is derived from an EMBL/GenBank/DDBJ whole genome shotgun (WGS) entry which is preliminary data.</text>
</comment>
<evidence type="ECO:0000256" key="3">
    <source>
        <dbReference type="ARBA" id="ARBA00022692"/>
    </source>
</evidence>
<reference evidence="9" key="1">
    <citation type="journal article" date="2023" name="G3 (Bethesda)">
        <title>Whole genome assemblies of Zophobas morio and Tenebrio molitor.</title>
        <authorList>
            <person name="Kaur S."/>
            <person name="Stinson S.A."/>
            <person name="diCenzo G.C."/>
        </authorList>
    </citation>
    <scope>NUCLEOTIDE SEQUENCE</scope>
    <source>
        <strain evidence="9">QUZm001</strain>
    </source>
</reference>
<dbReference type="Gene3D" id="3.40.190.10">
    <property type="entry name" value="Periplasmic binding protein-like II"/>
    <property type="match status" value="2"/>
</dbReference>
<evidence type="ECO:0000256" key="6">
    <source>
        <dbReference type="ARBA" id="ARBA00023170"/>
    </source>
</evidence>
<evidence type="ECO:0000256" key="2">
    <source>
        <dbReference type="ARBA" id="ARBA00022475"/>
    </source>
</evidence>
<keyword evidence="2" id="KW-1003">Cell membrane</keyword>
<comment type="subcellular location">
    <subcellularLocation>
        <location evidence="1">Cell membrane</location>
        <topology evidence="1">Multi-pass membrane protein</topology>
    </subcellularLocation>
</comment>
<name>A0AA38IRY4_9CUCU</name>
<evidence type="ECO:0000256" key="8">
    <source>
        <dbReference type="SAM" id="Phobius"/>
    </source>
</evidence>
<dbReference type="EMBL" id="JALNTZ010000002">
    <property type="protein sequence ID" value="KAJ3663103.1"/>
    <property type="molecule type" value="Genomic_DNA"/>
</dbReference>
<evidence type="ECO:0000256" key="1">
    <source>
        <dbReference type="ARBA" id="ARBA00004651"/>
    </source>
</evidence>
<gene>
    <name evidence="9" type="ORF">Zmor_007412</name>
</gene>
<dbReference type="SUPFAM" id="SSF53850">
    <property type="entry name" value="Periplasmic binding protein-like II"/>
    <property type="match status" value="1"/>
</dbReference>
<evidence type="ECO:0000256" key="5">
    <source>
        <dbReference type="ARBA" id="ARBA00023136"/>
    </source>
</evidence>